<name>A0A1N6Q6P1_9RHOO</name>
<accession>A0A1N6Q6P1</accession>
<dbReference type="InterPro" id="IPR009003">
    <property type="entry name" value="Peptidase_S1_PA"/>
</dbReference>
<evidence type="ECO:0000313" key="1">
    <source>
        <dbReference type="EMBL" id="SIQ12189.1"/>
    </source>
</evidence>
<proteinExistence type="predicted"/>
<dbReference type="AlphaFoldDB" id="A0A1N6Q6P1"/>
<sequence length="243" mass="27053">MIETLLLTTVRIVTFDRQRQLTNASGFFFGQDQRLFLVTSRHVLFDKPTEHFPDRIELELHNNPDNLAESTGFSIPLYRDGQSLWRQGFDAAGGIDVAVLEIDRAALPARTVYRAFTPAHLPGRLDHIEIGTSLLVVGFPLGFHDTLHHMPVVRHAVIASSFGLRFQGEGYFLTDARTHRGTSGAPVVMRAANPPPSYGDLPWMLLGVHSARLDVGTRDLQLDEALGLNCAWYPDILLTLVES</sequence>
<dbReference type="EMBL" id="FTMD01000002">
    <property type="protein sequence ID" value="SIQ12189.1"/>
    <property type="molecule type" value="Genomic_DNA"/>
</dbReference>
<evidence type="ECO:0000313" key="2">
    <source>
        <dbReference type="Proteomes" id="UP000186819"/>
    </source>
</evidence>
<keyword evidence="2" id="KW-1185">Reference proteome</keyword>
<dbReference type="SUPFAM" id="SSF50494">
    <property type="entry name" value="Trypsin-like serine proteases"/>
    <property type="match status" value="1"/>
</dbReference>
<gene>
    <name evidence="1" type="ORF">SAMN05421829_102367</name>
</gene>
<dbReference type="Proteomes" id="UP000186819">
    <property type="component" value="Unassembled WGS sequence"/>
</dbReference>
<dbReference type="RefSeq" id="WP_076600867.1">
    <property type="nucleotide sequence ID" value="NZ_FTMD01000002.1"/>
</dbReference>
<protein>
    <submittedName>
        <fullName evidence="1">Trypsin-like peptidase domain-containing protein</fullName>
    </submittedName>
</protein>
<organism evidence="1 2">
    <name type="scientific">Aromatoleum tolulyticum</name>
    <dbReference type="NCBI Taxonomy" id="34027"/>
    <lineage>
        <taxon>Bacteria</taxon>
        <taxon>Pseudomonadati</taxon>
        <taxon>Pseudomonadota</taxon>
        <taxon>Betaproteobacteria</taxon>
        <taxon>Rhodocyclales</taxon>
        <taxon>Rhodocyclaceae</taxon>
        <taxon>Aromatoleum</taxon>
    </lineage>
</organism>
<dbReference type="Gene3D" id="2.40.10.120">
    <property type="match status" value="1"/>
</dbReference>
<dbReference type="OrthoDB" id="7191282at2"/>
<reference evidence="2" key="1">
    <citation type="submission" date="2017-01" db="EMBL/GenBank/DDBJ databases">
        <authorList>
            <person name="Varghese N."/>
            <person name="Submissions S."/>
        </authorList>
    </citation>
    <scope>NUCLEOTIDE SEQUENCE [LARGE SCALE GENOMIC DNA]</scope>
    <source>
        <strain evidence="2">ATCC 51758</strain>
    </source>
</reference>
<dbReference type="Pfam" id="PF13365">
    <property type="entry name" value="Trypsin_2"/>
    <property type="match status" value="1"/>
</dbReference>
<dbReference type="STRING" id="34027.SAMN05421829_102367"/>